<feature type="compositionally biased region" description="Low complexity" evidence="1">
    <location>
        <begin position="669"/>
        <end position="691"/>
    </location>
</feature>
<dbReference type="EMBL" id="BLAY01000128">
    <property type="protein sequence ID" value="GET41620.1"/>
    <property type="molecule type" value="Genomic_DNA"/>
</dbReference>
<accession>A0AAV3XN59</accession>
<gene>
    <name evidence="3" type="ORF">MiSe_64320</name>
</gene>
<sequence>MRERGTPDQWSAAKASQLGQPSRFKSPPLSPGTPAVERSGASGVSESEAPAAELASETPPAKEESQRSKVSRMLLAWILNPPPRLKGLYTSWQFWALVATVTTGGMGFIAVGLLLKLPAMPNCPSMFWPTASASVRLYCAELAANKQTVKDLLEAIALVRSLPDDHPLREEINRQTEEWSEDILKLADRSFHAGKMDEAMATAKKIPSDVPAYTIVKQRMERWQSVWSKAEKIYRASEEQLRNSNWVQAFQVAARLQTVGNAYWQSTKFDELSQIIQASREDTEKLAQARSLTRRGGESNLEQAHKILQSIDSKSYIYQAGQKFIPEIGRKMLELAEARVEQQQLEKAIELARKIPAEAKMHAEVEDFVNLTQARSIAKEGNSASVEAAIAQAQKISSDRPLYQKAQDLVKFWQRELEDIARLEKARQLAGLGTVNDLTAAIAQAQLVPANNPRAVEAKTEIGRWQNQIQTMEDRPFLERAEQLAAIGDETSLQAAVYEVSKIAKGRSLYQEAQNKMGQWIGQIQRLQDQPYLDQARELARAGNLSEAIAMAQQIQPGRALSIDAQASISEWTGQIRAQQSWQEANRLATQSTPESLLAAIRQAQQVPRSSALRAEVREAINQWSYQLLSMAQDRAAYDLQGAMNIAAQIPSGTSAYSDARAQLQNWQNTLNSSQTSSESQSVAPSQEQVSGSGEVNAQ</sequence>
<evidence type="ECO:0000313" key="3">
    <source>
        <dbReference type="EMBL" id="GET41620.1"/>
    </source>
</evidence>
<evidence type="ECO:0000313" key="4">
    <source>
        <dbReference type="Proteomes" id="UP001050975"/>
    </source>
</evidence>
<protein>
    <recommendedName>
        <fullName evidence="5">Chromosome segregation ATPase</fullName>
    </recommendedName>
</protein>
<keyword evidence="2" id="KW-0812">Transmembrane</keyword>
<feature type="compositionally biased region" description="Low complexity" evidence="1">
    <location>
        <begin position="45"/>
        <end position="59"/>
    </location>
</feature>
<dbReference type="AlphaFoldDB" id="A0AAV3XN59"/>
<feature type="region of interest" description="Disordered" evidence="1">
    <location>
        <begin position="1"/>
        <end position="66"/>
    </location>
</feature>
<keyword evidence="4" id="KW-1185">Reference proteome</keyword>
<evidence type="ECO:0000256" key="1">
    <source>
        <dbReference type="SAM" id="MobiDB-lite"/>
    </source>
</evidence>
<evidence type="ECO:0008006" key="5">
    <source>
        <dbReference type="Google" id="ProtNLM"/>
    </source>
</evidence>
<name>A0AAV3XN59_9CYAN</name>
<organism evidence="3 4">
    <name type="scientific">Microseira wollei NIES-4236</name>
    <dbReference type="NCBI Taxonomy" id="2530354"/>
    <lineage>
        <taxon>Bacteria</taxon>
        <taxon>Bacillati</taxon>
        <taxon>Cyanobacteriota</taxon>
        <taxon>Cyanophyceae</taxon>
        <taxon>Oscillatoriophycideae</taxon>
        <taxon>Aerosakkonematales</taxon>
        <taxon>Aerosakkonemataceae</taxon>
        <taxon>Microseira</taxon>
    </lineage>
</organism>
<feature type="transmembrane region" description="Helical" evidence="2">
    <location>
        <begin position="94"/>
        <end position="115"/>
    </location>
</feature>
<proteinExistence type="predicted"/>
<keyword evidence="2" id="KW-1133">Transmembrane helix</keyword>
<dbReference type="RefSeq" id="WP_226588067.1">
    <property type="nucleotide sequence ID" value="NZ_BLAY01000128.1"/>
</dbReference>
<comment type="caution">
    <text evidence="3">The sequence shown here is derived from an EMBL/GenBank/DDBJ whole genome shotgun (WGS) entry which is preliminary data.</text>
</comment>
<dbReference type="Proteomes" id="UP001050975">
    <property type="component" value="Unassembled WGS sequence"/>
</dbReference>
<evidence type="ECO:0000256" key="2">
    <source>
        <dbReference type="SAM" id="Phobius"/>
    </source>
</evidence>
<keyword evidence="2" id="KW-0472">Membrane</keyword>
<feature type="region of interest" description="Disordered" evidence="1">
    <location>
        <begin position="669"/>
        <end position="699"/>
    </location>
</feature>
<reference evidence="3" key="1">
    <citation type="submission" date="2019-10" db="EMBL/GenBank/DDBJ databases">
        <title>Draft genome sequece of Microseira wollei NIES-4236.</title>
        <authorList>
            <person name="Yamaguchi H."/>
            <person name="Suzuki S."/>
            <person name="Kawachi M."/>
        </authorList>
    </citation>
    <scope>NUCLEOTIDE SEQUENCE</scope>
    <source>
        <strain evidence="3">NIES-4236</strain>
    </source>
</reference>